<keyword evidence="1" id="KW-0812">Transmembrane</keyword>
<dbReference type="RefSeq" id="WP_261693667.1">
    <property type="nucleotide sequence ID" value="NZ_CP104694.1"/>
</dbReference>
<protein>
    <recommendedName>
        <fullName evidence="4">Toxin CptA</fullName>
    </recommendedName>
</protein>
<organism evidence="2 3">
    <name type="scientific">Tahibacter amnicola</name>
    <dbReference type="NCBI Taxonomy" id="2976241"/>
    <lineage>
        <taxon>Bacteria</taxon>
        <taxon>Pseudomonadati</taxon>
        <taxon>Pseudomonadota</taxon>
        <taxon>Gammaproteobacteria</taxon>
        <taxon>Lysobacterales</taxon>
        <taxon>Rhodanobacteraceae</taxon>
        <taxon>Tahibacter</taxon>
    </lineage>
</organism>
<evidence type="ECO:0000313" key="3">
    <source>
        <dbReference type="Proteomes" id="UP001064632"/>
    </source>
</evidence>
<keyword evidence="3" id="KW-1185">Reference proteome</keyword>
<sequence>MKSATALAFDYAGSDAVRYAGLGVCLLAIASLWLCAMPAPAAAIASILVVLVAWRHWSQPRGAPVRIAWREDGSWAWMAEQGLILDADLLDWRRLGMCLLLRLRLATGRVATVILTPDNLDRESRRRLLVRLSGGTEARGRVIPLT</sequence>
<name>A0ABY6BFP6_9GAMM</name>
<keyword evidence="1" id="KW-1133">Transmembrane helix</keyword>
<evidence type="ECO:0000313" key="2">
    <source>
        <dbReference type="EMBL" id="UXI66687.1"/>
    </source>
</evidence>
<dbReference type="Proteomes" id="UP001064632">
    <property type="component" value="Chromosome"/>
</dbReference>
<evidence type="ECO:0008006" key="4">
    <source>
        <dbReference type="Google" id="ProtNLM"/>
    </source>
</evidence>
<proteinExistence type="predicted"/>
<evidence type="ECO:0000256" key="1">
    <source>
        <dbReference type="SAM" id="Phobius"/>
    </source>
</evidence>
<accession>A0ABY6BFP6</accession>
<dbReference type="Pfam" id="PF07254">
    <property type="entry name" value="Cpta_toxin"/>
    <property type="match status" value="1"/>
</dbReference>
<gene>
    <name evidence="2" type="ORF">N4264_18295</name>
</gene>
<keyword evidence="1" id="KW-0472">Membrane</keyword>
<dbReference type="EMBL" id="CP104694">
    <property type="protein sequence ID" value="UXI66687.1"/>
    <property type="molecule type" value="Genomic_DNA"/>
</dbReference>
<reference evidence="2" key="1">
    <citation type="submission" date="2022-09" db="EMBL/GenBank/DDBJ databases">
        <title>Tahibacter sp. nov., isolated from a fresh water.</title>
        <authorList>
            <person name="Baek J.H."/>
            <person name="Lee J.K."/>
            <person name="Kim J.M."/>
            <person name="Jeon C.O."/>
        </authorList>
    </citation>
    <scope>NUCLEOTIDE SEQUENCE</scope>
    <source>
        <strain evidence="2">W38</strain>
    </source>
</reference>
<dbReference type="InterPro" id="IPR009883">
    <property type="entry name" value="YgfX"/>
</dbReference>
<feature type="transmembrane region" description="Helical" evidence="1">
    <location>
        <begin position="20"/>
        <end position="53"/>
    </location>
</feature>